<evidence type="ECO:0000256" key="1">
    <source>
        <dbReference type="SAM" id="SignalP"/>
    </source>
</evidence>
<comment type="caution">
    <text evidence="2">The sequence shown here is derived from an EMBL/GenBank/DDBJ whole genome shotgun (WGS) entry which is preliminary data.</text>
</comment>
<keyword evidence="3" id="KW-1185">Reference proteome</keyword>
<feature type="chain" id="PRO_5045770711" evidence="1">
    <location>
        <begin position="19"/>
        <end position="147"/>
    </location>
</feature>
<keyword evidence="1" id="KW-0732">Signal</keyword>
<feature type="signal peptide" evidence="1">
    <location>
        <begin position="1"/>
        <end position="18"/>
    </location>
</feature>
<dbReference type="RefSeq" id="WP_379738546.1">
    <property type="nucleotide sequence ID" value="NZ_JBHSGW010000002.1"/>
</dbReference>
<evidence type="ECO:0000313" key="2">
    <source>
        <dbReference type="EMBL" id="MFC4739254.1"/>
    </source>
</evidence>
<proteinExistence type="predicted"/>
<organism evidence="2 3">
    <name type="scientific">Flavobacterium ponti</name>
    <dbReference type="NCBI Taxonomy" id="665133"/>
    <lineage>
        <taxon>Bacteria</taxon>
        <taxon>Pseudomonadati</taxon>
        <taxon>Bacteroidota</taxon>
        <taxon>Flavobacteriia</taxon>
        <taxon>Flavobacteriales</taxon>
        <taxon>Flavobacteriaceae</taxon>
        <taxon>Flavobacterium</taxon>
    </lineage>
</organism>
<sequence length="147" mass="17179">MKKLITLMVVLFSIVSIAQPSKEKIEKVKALKVAYITKELSLTSAEAEKFWPVYNAYDEKQFELRHNKMRTIMKKYKDSGLDNLNDKEAATILSEMESIDEELLNLRKKFVKDAKEIIGAKKVLQLKKAEEEFTRTLFKQYKGKDRK</sequence>
<gene>
    <name evidence="2" type="ORF">ACFO3U_04545</name>
</gene>
<name>A0ABV9P4T4_9FLAO</name>
<protein>
    <submittedName>
        <fullName evidence="2">Sensor of ECF-type sigma factor</fullName>
    </submittedName>
</protein>
<accession>A0ABV9P4T4</accession>
<evidence type="ECO:0000313" key="3">
    <source>
        <dbReference type="Proteomes" id="UP001595885"/>
    </source>
</evidence>
<dbReference type="EMBL" id="JBHSGW010000002">
    <property type="protein sequence ID" value="MFC4739254.1"/>
    <property type="molecule type" value="Genomic_DNA"/>
</dbReference>
<reference evidence="3" key="1">
    <citation type="journal article" date="2019" name="Int. J. Syst. Evol. Microbiol.">
        <title>The Global Catalogue of Microorganisms (GCM) 10K type strain sequencing project: providing services to taxonomists for standard genome sequencing and annotation.</title>
        <authorList>
            <consortium name="The Broad Institute Genomics Platform"/>
            <consortium name="The Broad Institute Genome Sequencing Center for Infectious Disease"/>
            <person name="Wu L."/>
            <person name="Ma J."/>
        </authorList>
    </citation>
    <scope>NUCLEOTIDE SEQUENCE [LARGE SCALE GENOMIC DNA]</scope>
    <source>
        <strain evidence="3">CCUG 50349</strain>
    </source>
</reference>
<dbReference type="Proteomes" id="UP001595885">
    <property type="component" value="Unassembled WGS sequence"/>
</dbReference>